<sequence length="96" mass="10771">MKKTKVIITPEAHDLLIKAQAMTGISRLDIALGAVLTDWLKNEEPEAVADDMLKGLPEFMDEYNRYLRGDELEPEPKLPKKKKRKPRPPGSSKGTA</sequence>
<comment type="caution">
    <text evidence="2">The sequence shown here is derived from an EMBL/GenBank/DDBJ whole genome shotgun (WGS) entry which is preliminary data.</text>
</comment>
<reference evidence="2" key="1">
    <citation type="journal article" date="2014" name="Front. Microbiol.">
        <title>High frequency of phylogenetically diverse reductive dehalogenase-homologous genes in deep subseafloor sedimentary metagenomes.</title>
        <authorList>
            <person name="Kawai M."/>
            <person name="Futagami T."/>
            <person name="Toyoda A."/>
            <person name="Takaki Y."/>
            <person name="Nishi S."/>
            <person name="Hori S."/>
            <person name="Arai W."/>
            <person name="Tsubouchi T."/>
            <person name="Morono Y."/>
            <person name="Uchiyama I."/>
            <person name="Ito T."/>
            <person name="Fujiyama A."/>
            <person name="Inagaki F."/>
            <person name="Takami H."/>
        </authorList>
    </citation>
    <scope>NUCLEOTIDE SEQUENCE</scope>
    <source>
        <strain evidence="2">Expedition CK06-06</strain>
    </source>
</reference>
<proteinExistence type="predicted"/>
<name>X0U7R7_9ZZZZ</name>
<organism evidence="2">
    <name type="scientific">marine sediment metagenome</name>
    <dbReference type="NCBI Taxonomy" id="412755"/>
    <lineage>
        <taxon>unclassified sequences</taxon>
        <taxon>metagenomes</taxon>
        <taxon>ecological metagenomes</taxon>
    </lineage>
</organism>
<evidence type="ECO:0000313" key="2">
    <source>
        <dbReference type="EMBL" id="GAG01844.1"/>
    </source>
</evidence>
<dbReference type="AlphaFoldDB" id="X0U7R7"/>
<feature type="compositionally biased region" description="Basic and acidic residues" evidence="1">
    <location>
        <begin position="67"/>
        <end position="78"/>
    </location>
</feature>
<accession>X0U7R7</accession>
<gene>
    <name evidence="2" type="ORF">S01H1_34206</name>
</gene>
<protein>
    <submittedName>
        <fullName evidence="2">Uncharacterized protein</fullName>
    </submittedName>
</protein>
<evidence type="ECO:0000256" key="1">
    <source>
        <dbReference type="SAM" id="MobiDB-lite"/>
    </source>
</evidence>
<feature type="region of interest" description="Disordered" evidence="1">
    <location>
        <begin position="67"/>
        <end position="96"/>
    </location>
</feature>
<dbReference type="EMBL" id="BARS01021281">
    <property type="protein sequence ID" value="GAG01844.1"/>
    <property type="molecule type" value="Genomic_DNA"/>
</dbReference>